<dbReference type="CDD" id="cd12797">
    <property type="entry name" value="M23_peptidase"/>
    <property type="match status" value="1"/>
</dbReference>
<comment type="caution">
    <text evidence="4">The sequence shown here is derived from an EMBL/GenBank/DDBJ whole genome shotgun (WGS) entry which is preliminary data.</text>
</comment>
<dbReference type="PROSITE" id="PS51257">
    <property type="entry name" value="PROKAR_LIPOPROTEIN"/>
    <property type="match status" value="1"/>
</dbReference>
<dbReference type="Proteomes" id="UP001596303">
    <property type="component" value="Unassembled WGS sequence"/>
</dbReference>
<sequence>MQRRFIALVFVSVFLAACASSSKAPVRSGDGEGVRINPKSGPVIEANVERLYPNKRLFVCQGTTVSNKPPTNGSNEVTSYSRMIVVDGKVPIVTAPANNACVSSGFGQRWGRLHKGLDITSRPASRVFSGGAGTILEAGQNGGYGLAILIDHGHGVYTRYAHLEYIEPGIKKGAYVHYGKPLGRMGRSGQVTGIHLHYEILTGTYQAGVWGRGLDARDPFSFPEWIDPRLE</sequence>
<keyword evidence="4" id="KW-0378">Hydrolase</keyword>
<protein>
    <submittedName>
        <fullName evidence="4">M23 family metallopeptidase</fullName>
        <ecNumber evidence="4">3.4.24.-</ecNumber>
    </submittedName>
</protein>
<name>A0ABW1S519_9PROT</name>
<proteinExistence type="predicted"/>
<dbReference type="SUPFAM" id="SSF51261">
    <property type="entry name" value="Duplicated hybrid motif"/>
    <property type="match status" value="1"/>
</dbReference>
<evidence type="ECO:0000256" key="1">
    <source>
        <dbReference type="ARBA" id="ARBA00022729"/>
    </source>
</evidence>
<dbReference type="InterPro" id="IPR016047">
    <property type="entry name" value="M23ase_b-sheet_dom"/>
</dbReference>
<reference evidence="5" key="1">
    <citation type="journal article" date="2019" name="Int. J. Syst. Evol. Microbiol.">
        <title>The Global Catalogue of Microorganisms (GCM) 10K type strain sequencing project: providing services to taxonomists for standard genome sequencing and annotation.</title>
        <authorList>
            <consortium name="The Broad Institute Genomics Platform"/>
            <consortium name="The Broad Institute Genome Sequencing Center for Infectious Disease"/>
            <person name="Wu L."/>
            <person name="Ma J."/>
        </authorList>
    </citation>
    <scope>NUCLEOTIDE SEQUENCE [LARGE SCALE GENOMIC DNA]</scope>
    <source>
        <strain evidence="5">CGMCC-1.15741</strain>
    </source>
</reference>
<dbReference type="InterPro" id="IPR050570">
    <property type="entry name" value="Cell_wall_metabolism_enzyme"/>
</dbReference>
<evidence type="ECO:0000259" key="3">
    <source>
        <dbReference type="Pfam" id="PF01551"/>
    </source>
</evidence>
<dbReference type="Pfam" id="PF01551">
    <property type="entry name" value="Peptidase_M23"/>
    <property type="match status" value="1"/>
</dbReference>
<dbReference type="PANTHER" id="PTHR21666">
    <property type="entry name" value="PEPTIDASE-RELATED"/>
    <property type="match status" value="1"/>
</dbReference>
<dbReference type="InterPro" id="IPR011055">
    <property type="entry name" value="Dup_hybrid_motif"/>
</dbReference>
<feature type="signal peptide" evidence="2">
    <location>
        <begin position="1"/>
        <end position="24"/>
    </location>
</feature>
<dbReference type="EMBL" id="JBHSSW010000003">
    <property type="protein sequence ID" value="MFC6196760.1"/>
    <property type="molecule type" value="Genomic_DNA"/>
</dbReference>
<feature type="domain" description="M23ase beta-sheet core" evidence="3">
    <location>
        <begin position="113"/>
        <end position="202"/>
    </location>
</feature>
<keyword evidence="5" id="KW-1185">Reference proteome</keyword>
<accession>A0ABW1S519</accession>
<evidence type="ECO:0000256" key="2">
    <source>
        <dbReference type="SAM" id="SignalP"/>
    </source>
</evidence>
<dbReference type="Gene3D" id="2.70.70.10">
    <property type="entry name" value="Glucose Permease (Domain IIA)"/>
    <property type="match status" value="1"/>
</dbReference>
<dbReference type="EC" id="3.4.24.-" evidence="4"/>
<dbReference type="GO" id="GO:0016787">
    <property type="term" value="F:hydrolase activity"/>
    <property type="evidence" value="ECO:0007669"/>
    <property type="project" value="UniProtKB-KW"/>
</dbReference>
<dbReference type="PANTHER" id="PTHR21666:SF289">
    <property type="entry name" value="L-ALA--D-GLU ENDOPEPTIDASE"/>
    <property type="match status" value="1"/>
</dbReference>
<evidence type="ECO:0000313" key="4">
    <source>
        <dbReference type="EMBL" id="MFC6196760.1"/>
    </source>
</evidence>
<feature type="chain" id="PRO_5046792878" evidence="2">
    <location>
        <begin position="25"/>
        <end position="231"/>
    </location>
</feature>
<gene>
    <name evidence="4" type="ORF">ACFQDM_01645</name>
</gene>
<keyword evidence="1 2" id="KW-0732">Signal</keyword>
<dbReference type="RefSeq" id="WP_377374605.1">
    <property type="nucleotide sequence ID" value="NZ_JBHSSW010000003.1"/>
</dbReference>
<organism evidence="4 5">
    <name type="scientific">Ponticaulis profundi</name>
    <dbReference type="NCBI Taxonomy" id="2665222"/>
    <lineage>
        <taxon>Bacteria</taxon>
        <taxon>Pseudomonadati</taxon>
        <taxon>Pseudomonadota</taxon>
        <taxon>Alphaproteobacteria</taxon>
        <taxon>Hyphomonadales</taxon>
        <taxon>Hyphomonadaceae</taxon>
        <taxon>Ponticaulis</taxon>
    </lineage>
</organism>
<evidence type="ECO:0000313" key="5">
    <source>
        <dbReference type="Proteomes" id="UP001596303"/>
    </source>
</evidence>